<gene>
    <name evidence="1" type="ORF">D5086_016648</name>
</gene>
<evidence type="ECO:0000313" key="2">
    <source>
        <dbReference type="Proteomes" id="UP000309997"/>
    </source>
</evidence>
<name>A0ACC4BVT1_POPAL</name>
<protein>
    <submittedName>
        <fullName evidence="1">Uncharacterized protein</fullName>
    </submittedName>
</protein>
<proteinExistence type="predicted"/>
<reference evidence="1 2" key="1">
    <citation type="journal article" date="2024" name="Plant Biotechnol. J.">
        <title>Genome and CRISPR/Cas9 system of a widespread forest tree (Populus alba) in the world.</title>
        <authorList>
            <person name="Liu Y.J."/>
            <person name="Jiang P.F."/>
            <person name="Han X.M."/>
            <person name="Li X.Y."/>
            <person name="Wang H.M."/>
            <person name="Wang Y.J."/>
            <person name="Wang X.X."/>
            <person name="Zeng Q.Y."/>
        </authorList>
    </citation>
    <scope>NUCLEOTIDE SEQUENCE [LARGE SCALE GENOMIC DNA]</scope>
    <source>
        <strain evidence="2">cv. PAL-ZL1</strain>
    </source>
</reference>
<evidence type="ECO:0000313" key="1">
    <source>
        <dbReference type="EMBL" id="KAL3582316.1"/>
    </source>
</evidence>
<dbReference type="Proteomes" id="UP000309997">
    <property type="component" value="Unassembled WGS sequence"/>
</dbReference>
<comment type="caution">
    <text evidence="1">The sequence shown here is derived from an EMBL/GenBank/DDBJ whole genome shotgun (WGS) entry which is preliminary data.</text>
</comment>
<sequence length="178" mass="20258">MYRKCKVVHCHGMVGAGGPYLPIFLAHHPQLHVETPFPSSHALYLMVVHVGTNENDLHECIKATLCHIFVPVPSSTITVKKLVSESHGCKSTNLRLHFQNHISVVWKGKVKLNRKWIDFGAVSHRNGVRDLHKWKTTGNTYRKMPISLYICYLLDRLEPSEALLLETHHDGPVLSSRR</sequence>
<accession>A0ACC4BVT1</accession>
<organism evidence="1 2">
    <name type="scientific">Populus alba</name>
    <name type="common">White poplar</name>
    <dbReference type="NCBI Taxonomy" id="43335"/>
    <lineage>
        <taxon>Eukaryota</taxon>
        <taxon>Viridiplantae</taxon>
        <taxon>Streptophyta</taxon>
        <taxon>Embryophyta</taxon>
        <taxon>Tracheophyta</taxon>
        <taxon>Spermatophyta</taxon>
        <taxon>Magnoliopsida</taxon>
        <taxon>eudicotyledons</taxon>
        <taxon>Gunneridae</taxon>
        <taxon>Pentapetalae</taxon>
        <taxon>rosids</taxon>
        <taxon>fabids</taxon>
        <taxon>Malpighiales</taxon>
        <taxon>Salicaceae</taxon>
        <taxon>Saliceae</taxon>
        <taxon>Populus</taxon>
    </lineage>
</organism>
<keyword evidence="2" id="KW-1185">Reference proteome</keyword>
<dbReference type="EMBL" id="RCHU02000008">
    <property type="protein sequence ID" value="KAL3582316.1"/>
    <property type="molecule type" value="Genomic_DNA"/>
</dbReference>